<evidence type="ECO:0000313" key="3">
    <source>
        <dbReference type="Proteomes" id="UP001151760"/>
    </source>
</evidence>
<organism evidence="2 3">
    <name type="scientific">Tanacetum coccineum</name>
    <dbReference type="NCBI Taxonomy" id="301880"/>
    <lineage>
        <taxon>Eukaryota</taxon>
        <taxon>Viridiplantae</taxon>
        <taxon>Streptophyta</taxon>
        <taxon>Embryophyta</taxon>
        <taxon>Tracheophyta</taxon>
        <taxon>Spermatophyta</taxon>
        <taxon>Magnoliopsida</taxon>
        <taxon>eudicotyledons</taxon>
        <taxon>Gunneridae</taxon>
        <taxon>Pentapetalae</taxon>
        <taxon>asterids</taxon>
        <taxon>campanulids</taxon>
        <taxon>Asterales</taxon>
        <taxon>Asteraceae</taxon>
        <taxon>Asteroideae</taxon>
        <taxon>Anthemideae</taxon>
        <taxon>Anthemidinae</taxon>
        <taxon>Tanacetum</taxon>
    </lineage>
</organism>
<keyword evidence="3" id="KW-1185">Reference proteome</keyword>
<evidence type="ECO:0000313" key="2">
    <source>
        <dbReference type="EMBL" id="GJT66124.1"/>
    </source>
</evidence>
<feature type="region of interest" description="Disordered" evidence="1">
    <location>
        <begin position="94"/>
        <end position="123"/>
    </location>
</feature>
<reference evidence="2" key="1">
    <citation type="journal article" date="2022" name="Int. J. Mol. Sci.">
        <title>Draft Genome of Tanacetum Coccineum: Genomic Comparison of Closely Related Tanacetum-Family Plants.</title>
        <authorList>
            <person name="Yamashiro T."/>
            <person name="Shiraishi A."/>
            <person name="Nakayama K."/>
            <person name="Satake H."/>
        </authorList>
    </citation>
    <scope>NUCLEOTIDE SEQUENCE</scope>
</reference>
<comment type="caution">
    <text evidence="2">The sequence shown here is derived from an EMBL/GenBank/DDBJ whole genome shotgun (WGS) entry which is preliminary data.</text>
</comment>
<proteinExistence type="predicted"/>
<sequence length="137" mass="15971">MEPCKKATTYLEDLENQKGPADHTDHHENLDHQILRLECIVSLHGHRMGEKEVPLLKYAFHVGGNSQACLLSMREVKWRFMRVYSTVQLGIEEVQTSENHNDDGGDEKEDHDFEPSTDEESNEDLQKIHLMRIWMDI</sequence>
<reference evidence="2" key="2">
    <citation type="submission" date="2022-01" db="EMBL/GenBank/DDBJ databases">
        <authorList>
            <person name="Yamashiro T."/>
            <person name="Shiraishi A."/>
            <person name="Satake H."/>
            <person name="Nakayama K."/>
        </authorList>
    </citation>
    <scope>NUCLEOTIDE SEQUENCE</scope>
</reference>
<accession>A0ABQ5FT22</accession>
<name>A0ABQ5FT22_9ASTR</name>
<feature type="compositionally biased region" description="Basic and acidic residues" evidence="1">
    <location>
        <begin position="99"/>
        <end position="114"/>
    </location>
</feature>
<dbReference type="EMBL" id="BQNB010017687">
    <property type="protein sequence ID" value="GJT66124.1"/>
    <property type="molecule type" value="Genomic_DNA"/>
</dbReference>
<protein>
    <submittedName>
        <fullName evidence="2">Uncharacterized protein</fullName>
    </submittedName>
</protein>
<dbReference type="Proteomes" id="UP001151760">
    <property type="component" value="Unassembled WGS sequence"/>
</dbReference>
<evidence type="ECO:0000256" key="1">
    <source>
        <dbReference type="SAM" id="MobiDB-lite"/>
    </source>
</evidence>
<gene>
    <name evidence="2" type="ORF">Tco_1017604</name>
</gene>